<dbReference type="AlphaFoldDB" id="A0A934MPX7"/>
<gene>
    <name evidence="4" type="ORF">JFN88_08425</name>
</gene>
<evidence type="ECO:0000313" key="4">
    <source>
        <dbReference type="EMBL" id="MBJ6361328.1"/>
    </source>
</evidence>
<keyword evidence="1" id="KW-1133">Transmembrane helix</keyword>
<dbReference type="GO" id="GO:0006355">
    <property type="term" value="P:regulation of DNA-templated transcription"/>
    <property type="evidence" value="ECO:0007669"/>
    <property type="project" value="InterPro"/>
</dbReference>
<dbReference type="CDD" id="cd01949">
    <property type="entry name" value="GGDEF"/>
    <property type="match status" value="1"/>
</dbReference>
<dbReference type="SUPFAM" id="SSF55073">
    <property type="entry name" value="Nucleotide cyclase"/>
    <property type="match status" value="1"/>
</dbReference>
<feature type="transmembrane region" description="Helical" evidence="1">
    <location>
        <begin position="50"/>
        <end position="69"/>
    </location>
</feature>
<feature type="transmembrane region" description="Helical" evidence="1">
    <location>
        <begin position="184"/>
        <end position="207"/>
    </location>
</feature>
<dbReference type="SMART" id="SM00091">
    <property type="entry name" value="PAS"/>
    <property type="match status" value="1"/>
</dbReference>
<feature type="transmembrane region" description="Helical" evidence="1">
    <location>
        <begin position="7"/>
        <end position="30"/>
    </location>
</feature>
<keyword evidence="5" id="KW-1185">Reference proteome</keyword>
<dbReference type="InterPro" id="IPR000160">
    <property type="entry name" value="GGDEF_dom"/>
</dbReference>
<dbReference type="Gene3D" id="3.30.450.20">
    <property type="entry name" value="PAS domain"/>
    <property type="match status" value="1"/>
</dbReference>
<dbReference type="GO" id="GO:0052621">
    <property type="term" value="F:diguanylate cyclase activity"/>
    <property type="evidence" value="ECO:0007669"/>
    <property type="project" value="TreeGrafter"/>
</dbReference>
<dbReference type="Gene3D" id="3.30.70.270">
    <property type="match status" value="1"/>
</dbReference>
<evidence type="ECO:0000259" key="2">
    <source>
        <dbReference type="PROSITE" id="PS50112"/>
    </source>
</evidence>
<dbReference type="CDD" id="cd00130">
    <property type="entry name" value="PAS"/>
    <property type="match status" value="1"/>
</dbReference>
<dbReference type="SUPFAM" id="SSF55785">
    <property type="entry name" value="PYP-like sensor domain (PAS domain)"/>
    <property type="match status" value="1"/>
</dbReference>
<dbReference type="InterPro" id="IPR050469">
    <property type="entry name" value="Diguanylate_Cyclase"/>
</dbReference>
<protein>
    <submittedName>
        <fullName evidence="4">Diguanylate cyclase</fullName>
    </submittedName>
</protein>
<accession>A0A934MPX7</accession>
<evidence type="ECO:0000256" key="1">
    <source>
        <dbReference type="SAM" id="Phobius"/>
    </source>
</evidence>
<dbReference type="PROSITE" id="PS50887">
    <property type="entry name" value="GGDEF"/>
    <property type="match status" value="1"/>
</dbReference>
<dbReference type="InterPro" id="IPR031621">
    <property type="entry name" value="HisKA_7TM"/>
</dbReference>
<keyword evidence="1" id="KW-0812">Transmembrane</keyword>
<dbReference type="InterPro" id="IPR035965">
    <property type="entry name" value="PAS-like_dom_sf"/>
</dbReference>
<dbReference type="FunFam" id="3.30.70.270:FF:000001">
    <property type="entry name" value="Diguanylate cyclase domain protein"/>
    <property type="match status" value="1"/>
</dbReference>
<dbReference type="EMBL" id="JAELUP010000024">
    <property type="protein sequence ID" value="MBJ6361328.1"/>
    <property type="molecule type" value="Genomic_DNA"/>
</dbReference>
<sequence>MFAIIFLFNTITVLHKVYLVFHFLMMLWPISQFAVLTTDNPMLQLFYLKASFVGLSLLGSGWLIFAIFLTGQSYLLTRIRLFWLGLPSLFAAAGVVCNPWDWFVLPVDGDFKEREYGPLFWFTLITLSLYIVFSIYHLYSSYRTAKTSRHRLQIVLATIGILILSTFALADLVVNVVFAEQTTMVIGLTSWGILLSGLYFLIAIQVFKVFHVIRLDQKDVLDSMSTGIIVLDEHGIVLDVNSAVRPLFSLRPGDFLDISRLLAPLHIEGDVRVFLKAYEQRKPEGAQIEISLGSDSHMSIYTAPIFDSGMALIGRIITFQDVSELRRLVDESYRQNEVLQERNRALMLMQDELYKANQLLEQMAVTDSLTGCYNRRYLMQQMEHEVMKNMRYQIPFSIFLFDIDLFKNVNDRFGHIIGDEVLSSTAAVVKRMLRRTDVLARYGGEEFSVYLPHTNEEQALLLAQRVKEAVEFNIIQPGPGNHPIGVTISLGVLSVDKGGRMSVENPKGYLRELFSEADAALYEAKHGGRNRIVSIYRKA</sequence>
<feature type="domain" description="GGDEF" evidence="3">
    <location>
        <begin position="394"/>
        <end position="537"/>
    </location>
</feature>
<organism evidence="4 5">
    <name type="scientific">Paenibacillus roseus</name>
    <dbReference type="NCBI Taxonomy" id="2798579"/>
    <lineage>
        <taxon>Bacteria</taxon>
        <taxon>Bacillati</taxon>
        <taxon>Bacillota</taxon>
        <taxon>Bacilli</taxon>
        <taxon>Bacillales</taxon>
        <taxon>Paenibacillaceae</taxon>
        <taxon>Paenibacillus</taxon>
    </lineage>
</organism>
<keyword evidence="1" id="KW-0472">Membrane</keyword>
<evidence type="ECO:0000259" key="3">
    <source>
        <dbReference type="PROSITE" id="PS50887"/>
    </source>
</evidence>
<feature type="transmembrane region" description="Helical" evidence="1">
    <location>
        <begin position="120"/>
        <end position="142"/>
    </location>
</feature>
<comment type="caution">
    <text evidence="4">The sequence shown here is derived from an EMBL/GenBank/DDBJ whole genome shotgun (WGS) entry which is preliminary data.</text>
</comment>
<dbReference type="Proteomes" id="UP000640274">
    <property type="component" value="Unassembled WGS sequence"/>
</dbReference>
<feature type="transmembrane region" description="Helical" evidence="1">
    <location>
        <begin position="154"/>
        <end position="178"/>
    </location>
</feature>
<dbReference type="InterPro" id="IPR013767">
    <property type="entry name" value="PAS_fold"/>
</dbReference>
<dbReference type="PANTHER" id="PTHR45138">
    <property type="entry name" value="REGULATORY COMPONENTS OF SENSORY TRANSDUCTION SYSTEM"/>
    <property type="match status" value="1"/>
</dbReference>
<dbReference type="SMART" id="SM00267">
    <property type="entry name" value="GGDEF"/>
    <property type="match status" value="1"/>
</dbReference>
<reference evidence="4" key="1">
    <citation type="submission" date="2020-12" db="EMBL/GenBank/DDBJ databases">
        <authorList>
            <person name="Huq M.A."/>
        </authorList>
    </citation>
    <scope>NUCLEOTIDE SEQUENCE</scope>
    <source>
        <strain evidence="4">MAHUQ-46</strain>
    </source>
</reference>
<dbReference type="InterPro" id="IPR043128">
    <property type="entry name" value="Rev_trsase/Diguanyl_cyclase"/>
</dbReference>
<dbReference type="Pfam" id="PF00990">
    <property type="entry name" value="GGDEF"/>
    <property type="match status" value="1"/>
</dbReference>
<dbReference type="PROSITE" id="PS50112">
    <property type="entry name" value="PAS"/>
    <property type="match status" value="1"/>
</dbReference>
<proteinExistence type="predicted"/>
<dbReference type="Pfam" id="PF16927">
    <property type="entry name" value="HisKA_7TM"/>
    <property type="match status" value="1"/>
</dbReference>
<feature type="domain" description="PAS" evidence="2">
    <location>
        <begin position="218"/>
        <end position="268"/>
    </location>
</feature>
<name>A0A934MPX7_9BACL</name>
<feature type="transmembrane region" description="Helical" evidence="1">
    <location>
        <begin position="81"/>
        <end position="100"/>
    </location>
</feature>
<dbReference type="InterPro" id="IPR000014">
    <property type="entry name" value="PAS"/>
</dbReference>
<dbReference type="InterPro" id="IPR029787">
    <property type="entry name" value="Nucleotide_cyclase"/>
</dbReference>
<evidence type="ECO:0000313" key="5">
    <source>
        <dbReference type="Proteomes" id="UP000640274"/>
    </source>
</evidence>
<dbReference type="PANTHER" id="PTHR45138:SF9">
    <property type="entry name" value="DIGUANYLATE CYCLASE DGCM-RELATED"/>
    <property type="match status" value="1"/>
</dbReference>
<dbReference type="NCBIfam" id="TIGR00254">
    <property type="entry name" value="GGDEF"/>
    <property type="match status" value="1"/>
</dbReference>
<dbReference type="Pfam" id="PF00989">
    <property type="entry name" value="PAS"/>
    <property type="match status" value="1"/>
</dbReference>